<dbReference type="SMART" id="SM00355">
    <property type="entry name" value="ZnF_C2H2"/>
    <property type="match status" value="2"/>
</dbReference>
<feature type="region of interest" description="Disordered" evidence="2">
    <location>
        <begin position="72"/>
        <end position="98"/>
    </location>
</feature>
<dbReference type="OrthoDB" id="2505903at2759"/>
<evidence type="ECO:0000259" key="3">
    <source>
        <dbReference type="PROSITE" id="PS50157"/>
    </source>
</evidence>
<evidence type="ECO:0000313" key="4">
    <source>
        <dbReference type="EMBL" id="KAG0139055.1"/>
    </source>
</evidence>
<dbReference type="PROSITE" id="PS50157">
    <property type="entry name" value="ZINC_FINGER_C2H2_2"/>
    <property type="match status" value="2"/>
</dbReference>
<dbReference type="SUPFAM" id="SSF57667">
    <property type="entry name" value="beta-beta-alpha zinc fingers"/>
    <property type="match status" value="1"/>
</dbReference>
<comment type="caution">
    <text evidence="4">The sequence shown here is derived from an EMBL/GenBank/DDBJ whole genome shotgun (WGS) entry which is preliminary data.</text>
</comment>
<feature type="compositionally biased region" description="Low complexity" evidence="2">
    <location>
        <begin position="75"/>
        <end position="91"/>
    </location>
</feature>
<evidence type="ECO:0000256" key="1">
    <source>
        <dbReference type="PROSITE-ProRule" id="PRU00042"/>
    </source>
</evidence>
<gene>
    <name evidence="4" type="ORF">CROQUDRAFT_55317</name>
</gene>
<dbReference type="InterPro" id="IPR013087">
    <property type="entry name" value="Znf_C2H2_type"/>
</dbReference>
<dbReference type="AlphaFoldDB" id="A0A9P6N809"/>
<keyword evidence="1" id="KW-0862">Zinc</keyword>
<reference evidence="4" key="1">
    <citation type="submission" date="2013-11" db="EMBL/GenBank/DDBJ databases">
        <title>Genome sequence of the fusiform rust pathogen reveals effectors for host alternation and coevolution with pine.</title>
        <authorList>
            <consortium name="DOE Joint Genome Institute"/>
            <person name="Smith K."/>
            <person name="Pendleton A."/>
            <person name="Kubisiak T."/>
            <person name="Anderson C."/>
            <person name="Salamov A."/>
            <person name="Aerts A."/>
            <person name="Riley R."/>
            <person name="Clum A."/>
            <person name="Lindquist E."/>
            <person name="Ence D."/>
            <person name="Campbell M."/>
            <person name="Kronenberg Z."/>
            <person name="Feau N."/>
            <person name="Dhillon B."/>
            <person name="Hamelin R."/>
            <person name="Burleigh J."/>
            <person name="Smith J."/>
            <person name="Yandell M."/>
            <person name="Nelson C."/>
            <person name="Grigoriev I."/>
            <person name="Davis J."/>
        </authorList>
    </citation>
    <scope>NUCLEOTIDE SEQUENCE</scope>
    <source>
        <strain evidence="4">G11</strain>
    </source>
</reference>
<feature type="non-terminal residue" evidence="4">
    <location>
        <position position="1"/>
    </location>
</feature>
<proteinExistence type="predicted"/>
<dbReference type="Proteomes" id="UP000886653">
    <property type="component" value="Unassembled WGS sequence"/>
</dbReference>
<evidence type="ECO:0000313" key="5">
    <source>
        <dbReference type="Proteomes" id="UP000886653"/>
    </source>
</evidence>
<dbReference type="PROSITE" id="PS00028">
    <property type="entry name" value="ZINC_FINGER_C2H2_1"/>
    <property type="match status" value="2"/>
</dbReference>
<feature type="domain" description="C2H2-type" evidence="3">
    <location>
        <begin position="44"/>
        <end position="74"/>
    </location>
</feature>
<name>A0A9P6N809_9BASI</name>
<dbReference type="GO" id="GO:0008270">
    <property type="term" value="F:zinc ion binding"/>
    <property type="evidence" value="ECO:0007669"/>
    <property type="project" value="UniProtKB-KW"/>
</dbReference>
<dbReference type="EMBL" id="MU167864">
    <property type="protein sequence ID" value="KAG0139055.1"/>
    <property type="molecule type" value="Genomic_DNA"/>
</dbReference>
<keyword evidence="1" id="KW-0863">Zinc-finger</keyword>
<accession>A0A9P6N809</accession>
<keyword evidence="1" id="KW-0479">Metal-binding</keyword>
<keyword evidence="5" id="KW-1185">Reference proteome</keyword>
<evidence type="ECO:0000256" key="2">
    <source>
        <dbReference type="SAM" id="MobiDB-lite"/>
    </source>
</evidence>
<feature type="domain" description="C2H2-type" evidence="3">
    <location>
        <begin position="14"/>
        <end position="42"/>
    </location>
</feature>
<organism evidence="4 5">
    <name type="scientific">Cronartium quercuum f. sp. fusiforme G11</name>
    <dbReference type="NCBI Taxonomy" id="708437"/>
    <lineage>
        <taxon>Eukaryota</taxon>
        <taxon>Fungi</taxon>
        <taxon>Dikarya</taxon>
        <taxon>Basidiomycota</taxon>
        <taxon>Pucciniomycotina</taxon>
        <taxon>Pucciniomycetes</taxon>
        <taxon>Pucciniales</taxon>
        <taxon>Coleosporiaceae</taxon>
        <taxon>Cronartium</taxon>
    </lineage>
</organism>
<dbReference type="Gene3D" id="3.30.160.60">
    <property type="entry name" value="Classic Zinc Finger"/>
    <property type="match status" value="2"/>
</dbReference>
<sequence>NIGGRCRRIAPGTSECGLCGATFTRKDRLKYHYDSKHLKVLPKFLCEIKNCSKAFRQRSDLIRHIKHVHRHDHNLNSSLSSSSSSSSLSNSKNRRKSN</sequence>
<dbReference type="Pfam" id="PF00096">
    <property type="entry name" value="zf-C2H2"/>
    <property type="match status" value="2"/>
</dbReference>
<dbReference type="InterPro" id="IPR036236">
    <property type="entry name" value="Znf_C2H2_sf"/>
</dbReference>
<protein>
    <recommendedName>
        <fullName evidence="3">C2H2-type domain-containing protein</fullName>
    </recommendedName>
</protein>